<organism evidence="1 2">
    <name type="scientific">Anopheles quadriannulatus</name>
    <name type="common">Mosquito</name>
    <dbReference type="NCBI Taxonomy" id="34691"/>
    <lineage>
        <taxon>Eukaryota</taxon>
        <taxon>Metazoa</taxon>
        <taxon>Ecdysozoa</taxon>
        <taxon>Arthropoda</taxon>
        <taxon>Hexapoda</taxon>
        <taxon>Insecta</taxon>
        <taxon>Pterygota</taxon>
        <taxon>Neoptera</taxon>
        <taxon>Endopterygota</taxon>
        <taxon>Diptera</taxon>
        <taxon>Nematocera</taxon>
        <taxon>Culicoidea</taxon>
        <taxon>Culicidae</taxon>
        <taxon>Anophelinae</taxon>
        <taxon>Anopheles</taxon>
    </lineage>
</organism>
<sequence length="29" mass="3384">MLKPFPSLSFYSVFRYVAGILCFCDSCWC</sequence>
<evidence type="ECO:0000313" key="2">
    <source>
        <dbReference type="Proteomes" id="UP000076407"/>
    </source>
</evidence>
<keyword evidence="2" id="KW-1185">Reference proteome</keyword>
<accession>A0A182XSE5</accession>
<dbReference type="Proteomes" id="UP000076407">
    <property type="component" value="Unassembled WGS sequence"/>
</dbReference>
<protein>
    <submittedName>
        <fullName evidence="1">Uncharacterized protein</fullName>
    </submittedName>
</protein>
<dbReference type="AlphaFoldDB" id="A0A182XSE5"/>
<proteinExistence type="predicted"/>
<reference evidence="1" key="1">
    <citation type="submission" date="2020-05" db="UniProtKB">
        <authorList>
            <consortium name="EnsemblMetazoa"/>
        </authorList>
    </citation>
    <scope>IDENTIFICATION</scope>
    <source>
        <strain evidence="1">SANGQUA</strain>
    </source>
</reference>
<dbReference type="EnsemblMetazoa" id="AQUA014758-RA">
    <property type="protein sequence ID" value="AQUA014758-PA"/>
    <property type="gene ID" value="AQUA014758"/>
</dbReference>
<evidence type="ECO:0000313" key="1">
    <source>
        <dbReference type="EnsemblMetazoa" id="AQUA014758-PA"/>
    </source>
</evidence>
<dbReference type="VEuPathDB" id="VectorBase:AQUA014758"/>
<name>A0A182XSE5_ANOQN</name>